<evidence type="ECO:0008006" key="3">
    <source>
        <dbReference type="Google" id="ProtNLM"/>
    </source>
</evidence>
<keyword evidence="2" id="KW-1185">Reference proteome</keyword>
<proteinExistence type="predicted"/>
<dbReference type="PANTHER" id="PTHR33835:SF1">
    <property type="entry name" value="METALLO-BETA-LACTAMASE DOMAIN-CONTAINING PROTEIN"/>
    <property type="match status" value="1"/>
</dbReference>
<dbReference type="Pfam" id="PF14234">
    <property type="entry name" value="DUF4336"/>
    <property type="match status" value="1"/>
</dbReference>
<dbReference type="InterPro" id="IPR036866">
    <property type="entry name" value="RibonucZ/Hydroxyglut_hydro"/>
</dbReference>
<dbReference type="Proteomes" id="UP000077255">
    <property type="component" value="Chromosome"/>
</dbReference>
<organism evidence="1 2">
    <name type="scientific">Dyella thiooxydans</name>
    <dbReference type="NCBI Taxonomy" id="445710"/>
    <lineage>
        <taxon>Bacteria</taxon>
        <taxon>Pseudomonadati</taxon>
        <taxon>Pseudomonadota</taxon>
        <taxon>Gammaproteobacteria</taxon>
        <taxon>Lysobacterales</taxon>
        <taxon>Rhodanobacteraceae</taxon>
        <taxon>Dyella</taxon>
    </lineage>
</organism>
<gene>
    <name evidence="1" type="ORF">ATSB10_28930</name>
</gene>
<dbReference type="PATRIC" id="fig|445710.3.peg.2889"/>
<dbReference type="InterPro" id="IPR025638">
    <property type="entry name" value="DUF4336"/>
</dbReference>
<dbReference type="KEGG" id="dtx:ATSB10_28930"/>
<accession>A0A160N3N6</accession>
<dbReference type="SUPFAM" id="SSF56281">
    <property type="entry name" value="Metallo-hydrolase/oxidoreductase"/>
    <property type="match status" value="1"/>
</dbReference>
<dbReference type="EMBL" id="CP014841">
    <property type="protein sequence ID" value="AND70347.1"/>
    <property type="molecule type" value="Genomic_DNA"/>
</dbReference>
<evidence type="ECO:0000313" key="2">
    <source>
        <dbReference type="Proteomes" id="UP000077255"/>
    </source>
</evidence>
<sequence length="248" mass="27656">MSSIGLYEPLNVIKPVAPGLWLVDGPEIRMAVPGGHLPFPTRMTVARLADGGLWCHSPIAPDGGLFAAIDALGPVRHLVSPNMLHYAHIAAWKQRYPDAVAWASPGVRERAASQHVAVTFDAQLGDTPPRDWADTLDQLHFRGSRVLEEIVFLHRDSGTLILTDLIENFEPSRLSRGMRLLVRLAGSLDPDGKAPLDMRLTYLGRKRVGRACLERMLAWRPRRVILAHGRCYLQDGEAELRRAFRWLA</sequence>
<evidence type="ECO:0000313" key="1">
    <source>
        <dbReference type="EMBL" id="AND70347.1"/>
    </source>
</evidence>
<name>A0A160N3N6_9GAMM</name>
<dbReference type="OrthoDB" id="450111at2"/>
<dbReference type="PANTHER" id="PTHR33835">
    <property type="entry name" value="YALI0C07656P"/>
    <property type="match status" value="1"/>
</dbReference>
<reference evidence="1 2" key="1">
    <citation type="submission" date="2016-02" db="EMBL/GenBank/DDBJ databases">
        <title>Complete genome sequencing and analysis of ATSB10, Dyella thiooxydans isolated from rhizosphere soil of sunflower (Helianthus annuus L.).</title>
        <authorList>
            <person name="Lee Y."/>
            <person name="Hwangbo K."/>
            <person name="Chung H."/>
            <person name="Yoo J."/>
            <person name="Kim K.Y."/>
            <person name="Sa T.M."/>
            <person name="Um Y."/>
            <person name="Madhaiyan M."/>
        </authorList>
    </citation>
    <scope>NUCLEOTIDE SEQUENCE [LARGE SCALE GENOMIC DNA]</scope>
    <source>
        <strain evidence="1 2">ATSB10</strain>
    </source>
</reference>
<dbReference type="STRING" id="445710.ATSB10_28930"/>
<dbReference type="AlphaFoldDB" id="A0A160N3N6"/>
<protein>
    <recommendedName>
        <fullName evidence="3">DUF4336 domain-containing protein</fullName>
    </recommendedName>
</protein>
<dbReference type="RefSeq" id="WP_063673391.1">
    <property type="nucleotide sequence ID" value="NZ_CP014841.1"/>
</dbReference>